<dbReference type="HAMAP" id="MF_00276">
    <property type="entry name" value="KdpC"/>
    <property type="match status" value="1"/>
</dbReference>
<evidence type="ECO:0000256" key="2">
    <source>
        <dbReference type="ARBA" id="ARBA00022475"/>
    </source>
</evidence>
<comment type="function">
    <text evidence="11">Part of the high-affinity ATP-driven potassium transport (or Kdp) system, which catalyzes the hydrolysis of ATP coupled with the electrogenic transport of potassium into the cytoplasm. This subunit acts as a catalytic chaperone that increases the ATP-binding affinity of the ATP-hydrolyzing subunit KdpB by the formation of a transient KdpB/KdpC/ATP ternary complex.</text>
</comment>
<feature type="transmembrane region" description="Helical" evidence="11">
    <location>
        <begin position="21"/>
        <end position="44"/>
    </location>
</feature>
<evidence type="ECO:0000256" key="4">
    <source>
        <dbReference type="ARBA" id="ARBA00022692"/>
    </source>
</evidence>
<keyword evidence="10 11" id="KW-0472">Membrane</keyword>
<keyword evidence="13" id="KW-1185">Reference proteome</keyword>
<evidence type="ECO:0000313" key="13">
    <source>
        <dbReference type="Proteomes" id="UP000244173"/>
    </source>
</evidence>
<dbReference type="NCBIfam" id="TIGR00681">
    <property type="entry name" value="kdpC"/>
    <property type="match status" value="1"/>
</dbReference>
<comment type="subcellular location">
    <subcellularLocation>
        <location evidence="11">Cell membrane</location>
        <topology evidence="11">Single-pass membrane protein</topology>
    </subcellularLocation>
</comment>
<dbReference type="PANTHER" id="PTHR30042:SF2">
    <property type="entry name" value="POTASSIUM-TRANSPORTING ATPASE KDPC SUBUNIT"/>
    <property type="match status" value="1"/>
</dbReference>
<evidence type="ECO:0000256" key="11">
    <source>
        <dbReference type="HAMAP-Rule" id="MF_00276"/>
    </source>
</evidence>
<evidence type="ECO:0000256" key="7">
    <source>
        <dbReference type="ARBA" id="ARBA00022958"/>
    </source>
</evidence>
<sequence length="227" mass="23785">MHNAKTIVKTTNPALLPPFKGIARPVIVSAVFFMLLTGIGYPLATTGVANLLFPDQAQGSLIVNDGKVVGSRQIGQHFTRMEYFHSRPSATVGADPADPSRTIDQPYNAAASGASNQGAISKKLLAAVDERTRTYRAVNGLATDVAVPVDAVTASASGLDPHVSVANARLQAPRVARARGLPVGQVLRLVDQHTHARQLGLLGDPRVNVLELNLALDAAAPARPAAQ</sequence>
<dbReference type="EMBL" id="CP028519">
    <property type="protein sequence ID" value="AVY93655.1"/>
    <property type="molecule type" value="Genomic_DNA"/>
</dbReference>
<dbReference type="Proteomes" id="UP000244173">
    <property type="component" value="Chromosome"/>
</dbReference>
<protein>
    <recommendedName>
        <fullName evidence="11">Potassium-transporting ATPase KdpC subunit</fullName>
    </recommendedName>
    <alternativeName>
        <fullName evidence="11">ATP phosphohydrolase [potassium-transporting] C chain</fullName>
    </alternativeName>
    <alternativeName>
        <fullName evidence="11">Potassium-binding and translocating subunit C</fullName>
    </alternativeName>
    <alternativeName>
        <fullName evidence="11">Potassium-translocating ATPase C chain</fullName>
    </alternativeName>
</protein>
<dbReference type="AlphaFoldDB" id="A0A2S0P8J5"/>
<dbReference type="OrthoDB" id="9788285at2"/>
<dbReference type="PANTHER" id="PTHR30042">
    <property type="entry name" value="POTASSIUM-TRANSPORTING ATPASE C CHAIN"/>
    <property type="match status" value="1"/>
</dbReference>
<keyword evidence="9 11" id="KW-0406">Ion transport</keyword>
<evidence type="ECO:0000256" key="6">
    <source>
        <dbReference type="ARBA" id="ARBA00022840"/>
    </source>
</evidence>
<keyword evidence="1 11" id="KW-0813">Transport</keyword>
<evidence type="ECO:0000256" key="10">
    <source>
        <dbReference type="ARBA" id="ARBA00023136"/>
    </source>
</evidence>
<name>A0A2S0P8J5_9NEIS</name>
<reference evidence="12 13" key="1">
    <citation type="submission" date="2018-04" db="EMBL/GenBank/DDBJ databases">
        <title>Denitrifier Microvirgula.</title>
        <authorList>
            <person name="Anderson E."/>
            <person name="Jang J."/>
            <person name="Ishii S."/>
        </authorList>
    </citation>
    <scope>NUCLEOTIDE SEQUENCE [LARGE SCALE GENOMIC DNA]</scope>
    <source>
        <strain evidence="12 13">BE2.4</strain>
    </source>
</reference>
<dbReference type="GO" id="GO:0008556">
    <property type="term" value="F:P-type potassium transmembrane transporter activity"/>
    <property type="evidence" value="ECO:0007669"/>
    <property type="project" value="InterPro"/>
</dbReference>
<dbReference type="Pfam" id="PF02669">
    <property type="entry name" value="KdpC"/>
    <property type="match status" value="1"/>
</dbReference>
<dbReference type="KEGG" id="maer:DAI18_06050"/>
<evidence type="ECO:0000256" key="8">
    <source>
        <dbReference type="ARBA" id="ARBA00022989"/>
    </source>
</evidence>
<dbReference type="GO" id="GO:0005524">
    <property type="term" value="F:ATP binding"/>
    <property type="evidence" value="ECO:0007669"/>
    <property type="project" value="UniProtKB-UniRule"/>
</dbReference>
<keyword evidence="5 11" id="KW-0547">Nucleotide-binding</keyword>
<keyword evidence="2 11" id="KW-1003">Cell membrane</keyword>
<keyword evidence="3 11" id="KW-0633">Potassium transport</keyword>
<dbReference type="InterPro" id="IPR003820">
    <property type="entry name" value="KdpC"/>
</dbReference>
<evidence type="ECO:0000256" key="5">
    <source>
        <dbReference type="ARBA" id="ARBA00022741"/>
    </source>
</evidence>
<dbReference type="PIRSF" id="PIRSF001296">
    <property type="entry name" value="K_ATPase_KdpC"/>
    <property type="match status" value="1"/>
</dbReference>
<dbReference type="NCBIfam" id="NF001454">
    <property type="entry name" value="PRK00315.1"/>
    <property type="match status" value="1"/>
</dbReference>
<dbReference type="GO" id="GO:0005886">
    <property type="term" value="C:plasma membrane"/>
    <property type="evidence" value="ECO:0007669"/>
    <property type="project" value="UniProtKB-SubCell"/>
</dbReference>
<evidence type="ECO:0000313" key="12">
    <source>
        <dbReference type="EMBL" id="AVY93655.1"/>
    </source>
</evidence>
<evidence type="ECO:0000256" key="1">
    <source>
        <dbReference type="ARBA" id="ARBA00022448"/>
    </source>
</evidence>
<evidence type="ECO:0000256" key="9">
    <source>
        <dbReference type="ARBA" id="ARBA00023065"/>
    </source>
</evidence>
<organism evidence="12 13">
    <name type="scientific">Microvirgula aerodenitrificans</name>
    <dbReference type="NCBI Taxonomy" id="57480"/>
    <lineage>
        <taxon>Bacteria</taxon>
        <taxon>Pseudomonadati</taxon>
        <taxon>Pseudomonadota</taxon>
        <taxon>Betaproteobacteria</taxon>
        <taxon>Neisseriales</taxon>
        <taxon>Aquaspirillaceae</taxon>
        <taxon>Microvirgula</taxon>
    </lineage>
</organism>
<proteinExistence type="inferred from homology"/>
<comment type="similarity">
    <text evidence="11">Belongs to the KdpC family.</text>
</comment>
<comment type="subunit">
    <text evidence="11">The system is composed of three essential subunits: KdpA, KdpB and KdpC.</text>
</comment>
<dbReference type="STRING" id="1122240.GCA_000620105_01264"/>
<keyword evidence="7 11" id="KW-0630">Potassium</keyword>
<gene>
    <name evidence="11" type="primary">kdpC</name>
    <name evidence="12" type="ORF">DAI18_06050</name>
</gene>
<dbReference type="RefSeq" id="WP_051528725.1">
    <property type="nucleotide sequence ID" value="NZ_CP028519.1"/>
</dbReference>
<keyword evidence="4 11" id="KW-0812">Transmembrane</keyword>
<evidence type="ECO:0000256" key="3">
    <source>
        <dbReference type="ARBA" id="ARBA00022538"/>
    </source>
</evidence>
<accession>A0A2S0P8J5</accession>
<keyword evidence="6 11" id="KW-0067">ATP-binding</keyword>
<keyword evidence="8 11" id="KW-1133">Transmembrane helix</keyword>